<feature type="coiled-coil region" evidence="1">
    <location>
        <begin position="62"/>
        <end position="138"/>
    </location>
</feature>
<dbReference type="Proteomes" id="UP000494106">
    <property type="component" value="Unassembled WGS sequence"/>
</dbReference>
<dbReference type="OrthoDB" id="7436381at2759"/>
<evidence type="ECO:0000313" key="3">
    <source>
        <dbReference type="EMBL" id="CAB3224978.1"/>
    </source>
</evidence>
<comment type="caution">
    <text evidence="3">The sequence shown here is derived from an EMBL/GenBank/DDBJ whole genome shotgun (WGS) entry which is preliminary data.</text>
</comment>
<dbReference type="AlphaFoldDB" id="A0A8S0Z0B8"/>
<evidence type="ECO:0000313" key="4">
    <source>
        <dbReference type="Proteomes" id="UP000494106"/>
    </source>
</evidence>
<sequence>MANIQRTPPKKLNTPNTTVRQAQTQSEPDISSAVLMSENVKAKRSKRHRQDSSPKGGQDFDLQTLHETLTSLVAEVKEIKAQNCQIKISNTEICKSNSDIVQSMSFMNKNFEEMRKEIENLKKERTEQRIYIESLEKKINDLQVKTRSSCVEIRNIPYKEAETTASLIQTVTNIAEIVGMNVSASDFRDVYRLPGKPMQFLRDR</sequence>
<proteinExistence type="predicted"/>
<keyword evidence="1" id="KW-0175">Coiled coil</keyword>
<feature type="region of interest" description="Disordered" evidence="2">
    <location>
        <begin position="1"/>
        <end position="61"/>
    </location>
</feature>
<gene>
    <name evidence="3" type="ORF">APLA_LOCUS2261</name>
</gene>
<accession>A0A8S0Z0B8</accession>
<keyword evidence="4" id="KW-1185">Reference proteome</keyword>
<evidence type="ECO:0000256" key="2">
    <source>
        <dbReference type="SAM" id="MobiDB-lite"/>
    </source>
</evidence>
<evidence type="ECO:0000256" key="1">
    <source>
        <dbReference type="SAM" id="Coils"/>
    </source>
</evidence>
<protein>
    <submittedName>
        <fullName evidence="3">Uncharacterized protein</fullName>
    </submittedName>
</protein>
<reference evidence="3 4" key="1">
    <citation type="submission" date="2020-04" db="EMBL/GenBank/DDBJ databases">
        <authorList>
            <person name="Wallbank WR R."/>
            <person name="Pardo Diaz C."/>
            <person name="Kozak K."/>
            <person name="Martin S."/>
            <person name="Jiggins C."/>
            <person name="Moest M."/>
            <person name="Warren A I."/>
            <person name="Byers J.R.P. K."/>
            <person name="Montejo-Kovacevich G."/>
            <person name="Yen C E."/>
        </authorList>
    </citation>
    <scope>NUCLEOTIDE SEQUENCE [LARGE SCALE GENOMIC DNA]</scope>
</reference>
<name>A0A8S0Z0B8_ARCPL</name>
<organism evidence="3 4">
    <name type="scientific">Arctia plantaginis</name>
    <name type="common">Wood tiger moth</name>
    <name type="synonym">Phalaena plantaginis</name>
    <dbReference type="NCBI Taxonomy" id="874455"/>
    <lineage>
        <taxon>Eukaryota</taxon>
        <taxon>Metazoa</taxon>
        <taxon>Ecdysozoa</taxon>
        <taxon>Arthropoda</taxon>
        <taxon>Hexapoda</taxon>
        <taxon>Insecta</taxon>
        <taxon>Pterygota</taxon>
        <taxon>Neoptera</taxon>
        <taxon>Endopterygota</taxon>
        <taxon>Lepidoptera</taxon>
        <taxon>Glossata</taxon>
        <taxon>Ditrysia</taxon>
        <taxon>Noctuoidea</taxon>
        <taxon>Erebidae</taxon>
        <taxon>Arctiinae</taxon>
        <taxon>Arctia</taxon>
    </lineage>
</organism>
<feature type="compositionally biased region" description="Polar residues" evidence="2">
    <location>
        <begin position="19"/>
        <end position="29"/>
    </location>
</feature>
<dbReference type="EMBL" id="CADEBC010000196">
    <property type="protein sequence ID" value="CAB3224978.1"/>
    <property type="molecule type" value="Genomic_DNA"/>
</dbReference>